<accession>A0A177DRU8</accession>
<dbReference type="VEuPathDB" id="FungiDB:CC77DRAFT_787046"/>
<dbReference type="KEGG" id="aalt:CC77DRAFT_787046"/>
<dbReference type="Proteomes" id="UP000077248">
    <property type="component" value="Unassembled WGS sequence"/>
</dbReference>
<evidence type="ECO:0000313" key="1">
    <source>
        <dbReference type="EMBL" id="OAG22138.1"/>
    </source>
</evidence>
<proteinExistence type="predicted"/>
<dbReference type="RefSeq" id="XP_018387559.1">
    <property type="nucleotide sequence ID" value="XM_018533178.1"/>
</dbReference>
<evidence type="ECO:0000313" key="2">
    <source>
        <dbReference type="Proteomes" id="UP000077248"/>
    </source>
</evidence>
<keyword evidence="2" id="KW-1185">Reference proteome</keyword>
<sequence length="169" mass="19306">MLLNRSSLDECIDPIAHRDRSSHRKAIRCINMFMNPHPPDPRDKTPCTGRFQHLGSCVRLCKPHSVWLASRRACAHLHEMAVKDRMPAVVRCKRDLAAGTHFAFAHLACSSICISPEQPRFLFSLHREWGRLRQSHNSSVECIRVDGTHGQLAHHHSILSAKTVYHLIR</sequence>
<gene>
    <name evidence="1" type="ORF">CC77DRAFT_787046</name>
</gene>
<name>A0A177DRU8_ALTAL</name>
<dbReference type="GeneID" id="29118772"/>
<dbReference type="EMBL" id="KV441475">
    <property type="protein sequence ID" value="OAG22138.1"/>
    <property type="molecule type" value="Genomic_DNA"/>
</dbReference>
<reference evidence="1 2" key="1">
    <citation type="submission" date="2016-05" db="EMBL/GenBank/DDBJ databases">
        <title>Comparative analysis of secretome profiles of manganese(II)-oxidizing ascomycete fungi.</title>
        <authorList>
            <consortium name="DOE Joint Genome Institute"/>
            <person name="Zeiner C.A."/>
            <person name="Purvine S.O."/>
            <person name="Zink E.M."/>
            <person name="Wu S."/>
            <person name="Pasa-Tolic L."/>
            <person name="Chaput D.L."/>
            <person name="Haridas S."/>
            <person name="Grigoriev I.V."/>
            <person name="Santelli C.M."/>
            <person name="Hansel C.M."/>
        </authorList>
    </citation>
    <scope>NUCLEOTIDE SEQUENCE [LARGE SCALE GENOMIC DNA]</scope>
    <source>
        <strain evidence="1 2">SRC1lrK2f</strain>
    </source>
</reference>
<organism evidence="1 2">
    <name type="scientific">Alternaria alternata</name>
    <name type="common">Alternaria rot fungus</name>
    <name type="synonym">Torula alternata</name>
    <dbReference type="NCBI Taxonomy" id="5599"/>
    <lineage>
        <taxon>Eukaryota</taxon>
        <taxon>Fungi</taxon>
        <taxon>Dikarya</taxon>
        <taxon>Ascomycota</taxon>
        <taxon>Pezizomycotina</taxon>
        <taxon>Dothideomycetes</taxon>
        <taxon>Pleosporomycetidae</taxon>
        <taxon>Pleosporales</taxon>
        <taxon>Pleosporineae</taxon>
        <taxon>Pleosporaceae</taxon>
        <taxon>Alternaria</taxon>
        <taxon>Alternaria sect. Alternaria</taxon>
        <taxon>Alternaria alternata complex</taxon>
    </lineage>
</organism>
<dbReference type="AlphaFoldDB" id="A0A177DRU8"/>
<protein>
    <submittedName>
        <fullName evidence="1">Uncharacterized protein</fullName>
    </submittedName>
</protein>